<dbReference type="Proteomes" id="UP000751614">
    <property type="component" value="Unassembled WGS sequence"/>
</dbReference>
<comment type="caution">
    <text evidence="1">The sequence shown here is derived from an EMBL/GenBank/DDBJ whole genome shotgun (WGS) entry which is preliminary data.</text>
</comment>
<reference evidence="1 2" key="1">
    <citation type="submission" date="2019-05" db="EMBL/GenBank/DDBJ databases">
        <title>Flagellimonas sp. AsT0115, sp. nov., isolated from a marine red algae, Asparagopsis taxiformis.</title>
        <authorList>
            <person name="Kim J."/>
            <person name="Jeong S.E."/>
            <person name="Jeon C.O."/>
        </authorList>
    </citation>
    <scope>NUCLEOTIDE SEQUENCE [LARGE SCALE GENOMIC DNA]</scope>
    <source>
        <strain evidence="1 2">AsT0115</strain>
    </source>
</reference>
<dbReference type="RefSeq" id="WP_138832929.1">
    <property type="nucleotide sequence ID" value="NZ_VCNI01000001.1"/>
</dbReference>
<protein>
    <submittedName>
        <fullName evidence="1">DUF2652 domain-containing protein</fullName>
    </submittedName>
</protein>
<sequence>MSKSLLFIPDISGYTKFIQTTEIEHSQHVISELLEVLVNANTQDLKLAEIEGDALFFYKENEVPSQENLLAQIESMFTAFYSHLKMLEKNRVCPCNACATAPNLQLKIIAHSGHLQHIEVQGTRKPFGEQVIEAHRLLKNSVDSDNYALISRKLALDIMLSPYYSSKMFRFRQGSDIYDENEVEYIYSVIDPNELKLRSFVQPKLLRFDIPPKVVVQQDFPVPAEEVMENITNYALRHNWQQGVDKLEYNEHEVTRLGSEHTCVINGKHLDFITISKETNPGNLIYGELTHNHPLFDDFYQFYIFSPKSDGTSHLKVEFYWESKSLLKKILGFLIGKKAVQKSASGAIDNLLQFIKTQN</sequence>
<keyword evidence="2" id="KW-1185">Reference proteome</keyword>
<dbReference type="SUPFAM" id="SSF55961">
    <property type="entry name" value="Bet v1-like"/>
    <property type="match status" value="1"/>
</dbReference>
<gene>
    <name evidence="1" type="ORF">FGG15_02650</name>
</gene>
<name>A0ABY2WP65_9FLAO</name>
<dbReference type="Pfam" id="PF10851">
    <property type="entry name" value="DUF2652"/>
    <property type="match status" value="1"/>
</dbReference>
<dbReference type="EMBL" id="VCNI01000001">
    <property type="protein sequence ID" value="TMU56457.1"/>
    <property type="molecule type" value="Genomic_DNA"/>
</dbReference>
<proteinExistence type="predicted"/>
<dbReference type="InterPro" id="IPR023393">
    <property type="entry name" value="START-like_dom_sf"/>
</dbReference>
<dbReference type="CDD" id="cd07812">
    <property type="entry name" value="SRPBCC"/>
    <property type="match status" value="1"/>
</dbReference>
<dbReference type="Gene3D" id="3.30.530.20">
    <property type="match status" value="1"/>
</dbReference>
<organism evidence="1 2">
    <name type="scientific">Flagellimonas algicola</name>
    <dbReference type="NCBI Taxonomy" id="2583815"/>
    <lineage>
        <taxon>Bacteria</taxon>
        <taxon>Pseudomonadati</taxon>
        <taxon>Bacteroidota</taxon>
        <taxon>Flavobacteriia</taxon>
        <taxon>Flavobacteriales</taxon>
        <taxon>Flavobacteriaceae</taxon>
        <taxon>Flagellimonas</taxon>
    </lineage>
</organism>
<evidence type="ECO:0000313" key="2">
    <source>
        <dbReference type="Proteomes" id="UP000751614"/>
    </source>
</evidence>
<evidence type="ECO:0000313" key="1">
    <source>
        <dbReference type="EMBL" id="TMU56457.1"/>
    </source>
</evidence>
<accession>A0ABY2WP65</accession>
<dbReference type="InterPro" id="IPR020503">
    <property type="entry name" value="Uncharacterised_Rv2561"/>
</dbReference>